<organism evidence="2 3">
    <name type="scientific">Vitis vinifera</name>
    <name type="common">Grape</name>
    <dbReference type="NCBI Taxonomy" id="29760"/>
    <lineage>
        <taxon>Eukaryota</taxon>
        <taxon>Viridiplantae</taxon>
        <taxon>Streptophyta</taxon>
        <taxon>Embryophyta</taxon>
        <taxon>Tracheophyta</taxon>
        <taxon>Spermatophyta</taxon>
        <taxon>Magnoliopsida</taxon>
        <taxon>eudicotyledons</taxon>
        <taxon>Gunneridae</taxon>
        <taxon>Pentapetalae</taxon>
        <taxon>rosids</taxon>
        <taxon>Vitales</taxon>
        <taxon>Vitaceae</taxon>
        <taxon>Viteae</taxon>
        <taxon>Vitis</taxon>
    </lineage>
</organism>
<evidence type="ECO:0000313" key="3">
    <source>
        <dbReference type="Proteomes" id="UP000288805"/>
    </source>
</evidence>
<dbReference type="AlphaFoldDB" id="A0A438FI04"/>
<name>A0A438FI04_VITVI</name>
<evidence type="ECO:0008006" key="4">
    <source>
        <dbReference type="Google" id="ProtNLM"/>
    </source>
</evidence>
<protein>
    <recommendedName>
        <fullName evidence="4">UBN2 domain-containing protein</fullName>
    </recommendedName>
</protein>
<dbReference type="Proteomes" id="UP000288805">
    <property type="component" value="Unassembled WGS sequence"/>
</dbReference>
<gene>
    <name evidence="2" type="ORF">CK203_107431</name>
</gene>
<reference evidence="2 3" key="1">
    <citation type="journal article" date="2018" name="PLoS Genet.">
        <title>Population sequencing reveals clonal diversity and ancestral inbreeding in the grapevine cultivar Chardonnay.</title>
        <authorList>
            <person name="Roach M.J."/>
            <person name="Johnson D.L."/>
            <person name="Bohlmann J."/>
            <person name="van Vuuren H.J."/>
            <person name="Jones S.J."/>
            <person name="Pretorius I.S."/>
            <person name="Schmidt S.A."/>
            <person name="Borneman A.R."/>
        </authorList>
    </citation>
    <scope>NUCLEOTIDE SEQUENCE [LARGE SCALE GENOMIC DNA]</scope>
    <source>
        <strain evidence="3">cv. Chardonnay</strain>
        <tissue evidence="2">Leaf</tissue>
    </source>
</reference>
<evidence type="ECO:0000313" key="2">
    <source>
        <dbReference type="EMBL" id="RVW59581.1"/>
    </source>
</evidence>
<accession>A0A438FI04</accession>
<comment type="caution">
    <text evidence="2">The sequence shown here is derived from an EMBL/GenBank/DDBJ whole genome shotgun (WGS) entry which is preliminary data.</text>
</comment>
<proteinExistence type="predicted"/>
<sequence>MISRFTDIVNGLKALGKTYKESEKVMKILRSLPSKLHTKVTTIQEAKYLTNLPLEELIGSLMTYEINLAKKQQEGEEKKKKSIALKVTTKEEEEMEEEKQSEEVEEEKQSEEDEDLALITRKFNKFMRGERRDEKRKGTWCASSARNWDTLNMIVLSTRVKPRGEKRCDDIATWSESKDESSKEENEKKVANMYFMEIDELDEGSKKDKWFFDNEYSRLMTRGESKFAFLTKKNGGYATFGDNPK</sequence>
<evidence type="ECO:0000256" key="1">
    <source>
        <dbReference type="SAM" id="MobiDB-lite"/>
    </source>
</evidence>
<feature type="region of interest" description="Disordered" evidence="1">
    <location>
        <begin position="87"/>
        <end position="114"/>
    </location>
</feature>
<dbReference type="Pfam" id="PF14223">
    <property type="entry name" value="Retrotran_gag_2"/>
    <property type="match status" value="1"/>
</dbReference>
<feature type="compositionally biased region" description="Acidic residues" evidence="1">
    <location>
        <begin position="91"/>
        <end position="114"/>
    </location>
</feature>
<dbReference type="EMBL" id="QGNW01000885">
    <property type="protein sequence ID" value="RVW59581.1"/>
    <property type="molecule type" value="Genomic_DNA"/>
</dbReference>